<protein>
    <recommendedName>
        <fullName evidence="6">DUF2771 family protein</fullName>
    </recommendedName>
</protein>
<keyword evidence="1" id="KW-0812">Transmembrane</keyword>
<evidence type="ECO:0000256" key="1">
    <source>
        <dbReference type="SAM" id="Phobius"/>
    </source>
</evidence>
<dbReference type="OrthoDB" id="4966833at2"/>
<reference evidence="2 4" key="1">
    <citation type="submission" date="2019-07" db="EMBL/GenBank/DDBJ databases">
        <title>Complete Genome Sequence of drought tolerant Plant Growth-Promoting Rhizobacterium Glutamicibacter halophytocola DR408.</title>
        <authorList>
            <person name="Nishu S.D."/>
            <person name="Lee T.K."/>
        </authorList>
    </citation>
    <scope>NUCLEOTIDE SEQUENCE [LARGE SCALE GENOMIC DNA]</scope>
    <source>
        <strain evidence="2 4">DR408</strain>
    </source>
</reference>
<accession>A0A5B8IM75</accession>
<dbReference type="Proteomes" id="UP000320717">
    <property type="component" value="Chromosome"/>
</dbReference>
<name>A0A5B8IM75_9MICC</name>
<keyword evidence="4" id="KW-1185">Reference proteome</keyword>
<feature type="transmembrane region" description="Helical" evidence="1">
    <location>
        <begin position="31"/>
        <end position="49"/>
    </location>
</feature>
<keyword evidence="1" id="KW-0472">Membrane</keyword>
<evidence type="ECO:0000313" key="4">
    <source>
        <dbReference type="Proteomes" id="UP000320717"/>
    </source>
</evidence>
<keyword evidence="1" id="KW-1133">Transmembrane helix</keyword>
<evidence type="ECO:0000313" key="3">
    <source>
        <dbReference type="EMBL" id="UUX58664.1"/>
    </source>
</evidence>
<dbReference type="RefSeq" id="WP_146276625.1">
    <property type="nucleotide sequence ID" value="NZ_CP042260.1"/>
</dbReference>
<gene>
    <name evidence="2" type="ORF">FQA45_09560</name>
    <name evidence="3" type="ORF">NUH22_15405</name>
</gene>
<sequence length="178" mass="19568">MQNIYQATVDDSTLDDITAEEDNKGRRRLRLATLLAVAALVLVALLGAFDQEKTTGRRTGNLDIQVEYPLVVRAGNEIQLRIALSSPQPLPETVKISISEDYLMFFEDFSAVPEPESQSSRGDGTVEFEVAPAKGERSMVATLTGRASDQWKPKTMGSLGITADDLHTSIDLETWRTP</sequence>
<organism evidence="3 5">
    <name type="scientific">Glutamicibacter halophytocola</name>
    <dbReference type="NCBI Taxonomy" id="1933880"/>
    <lineage>
        <taxon>Bacteria</taxon>
        <taxon>Bacillati</taxon>
        <taxon>Actinomycetota</taxon>
        <taxon>Actinomycetes</taxon>
        <taxon>Micrococcales</taxon>
        <taxon>Micrococcaceae</taxon>
        <taxon>Glutamicibacter</taxon>
    </lineage>
</organism>
<evidence type="ECO:0000313" key="5">
    <source>
        <dbReference type="Proteomes" id="UP001060018"/>
    </source>
</evidence>
<dbReference type="Proteomes" id="UP001060018">
    <property type="component" value="Chromosome"/>
</dbReference>
<evidence type="ECO:0008006" key="6">
    <source>
        <dbReference type="Google" id="ProtNLM"/>
    </source>
</evidence>
<proteinExistence type="predicted"/>
<dbReference type="EMBL" id="CP042260">
    <property type="protein sequence ID" value="QDY66553.1"/>
    <property type="molecule type" value="Genomic_DNA"/>
</dbReference>
<dbReference type="AlphaFoldDB" id="A0A5B8IM75"/>
<reference evidence="3" key="2">
    <citation type="journal article" date="2022" name="Pest Manag. Sci.">
        <title>Glutamicibacter halophytocola-mediated host fitness of potato tuber moth on Solanaceae crops.</title>
        <authorList>
            <person name="Wang W."/>
            <person name="Xiao G."/>
            <person name="Du G."/>
            <person name="Chang L."/>
            <person name="Yang Y."/>
            <person name="Ye J."/>
            <person name="Chen B."/>
        </authorList>
    </citation>
    <scope>NUCLEOTIDE SEQUENCE</scope>
    <source>
        <strain evidence="3">S2</strain>
    </source>
</reference>
<dbReference type="EMBL" id="CP102487">
    <property type="protein sequence ID" value="UUX58664.1"/>
    <property type="molecule type" value="Genomic_DNA"/>
</dbReference>
<evidence type="ECO:0000313" key="2">
    <source>
        <dbReference type="EMBL" id="QDY66553.1"/>
    </source>
</evidence>